<dbReference type="GO" id="GO:0016780">
    <property type="term" value="F:phosphotransferase activity, for other substituted phosphate groups"/>
    <property type="evidence" value="ECO:0007669"/>
    <property type="project" value="InterPro"/>
</dbReference>
<comment type="subcellular location">
    <subcellularLocation>
        <location evidence="1">Cell membrane</location>
        <topology evidence="1">Multi-pass membrane protein</topology>
    </subcellularLocation>
</comment>
<evidence type="ECO:0000313" key="10">
    <source>
        <dbReference type="Proteomes" id="UP000034407"/>
    </source>
</evidence>
<keyword evidence="10" id="KW-1185">Reference proteome</keyword>
<feature type="transmembrane region" description="Helical" evidence="8">
    <location>
        <begin position="173"/>
        <end position="202"/>
    </location>
</feature>
<comment type="cofactor">
    <cofactor evidence="7">
        <name>Mg(2+)</name>
        <dbReference type="ChEBI" id="CHEBI:18420"/>
    </cofactor>
</comment>
<keyword evidence="6 8" id="KW-0472">Membrane</keyword>
<comment type="caution">
    <text evidence="9">The sequence shown here is derived from an EMBL/GenBank/DDBJ whole genome shotgun (WGS) entry which is preliminary data.</text>
</comment>
<evidence type="ECO:0000256" key="8">
    <source>
        <dbReference type="SAM" id="Phobius"/>
    </source>
</evidence>
<organism evidence="9 10">
    <name type="scientific">Paraclostridium benzoelyticum</name>
    <dbReference type="NCBI Taxonomy" id="1629550"/>
    <lineage>
        <taxon>Bacteria</taxon>
        <taxon>Bacillati</taxon>
        <taxon>Bacillota</taxon>
        <taxon>Clostridia</taxon>
        <taxon>Peptostreptococcales</taxon>
        <taxon>Peptostreptococcaceae</taxon>
        <taxon>Paraclostridium</taxon>
    </lineage>
</organism>
<dbReference type="Proteomes" id="UP000034407">
    <property type="component" value="Unassembled WGS sequence"/>
</dbReference>
<keyword evidence="5 8" id="KW-1133">Transmembrane helix</keyword>
<evidence type="ECO:0000256" key="7">
    <source>
        <dbReference type="PIRSR" id="PIRSR600715-1"/>
    </source>
</evidence>
<feature type="transmembrane region" description="Helical" evidence="8">
    <location>
        <begin position="116"/>
        <end position="135"/>
    </location>
</feature>
<evidence type="ECO:0000313" key="9">
    <source>
        <dbReference type="EMBL" id="KKY01152.1"/>
    </source>
</evidence>
<proteinExistence type="predicted"/>
<evidence type="ECO:0000256" key="5">
    <source>
        <dbReference type="ARBA" id="ARBA00022989"/>
    </source>
</evidence>
<evidence type="ECO:0000256" key="2">
    <source>
        <dbReference type="ARBA" id="ARBA00022475"/>
    </source>
</evidence>
<keyword evidence="7" id="KW-0479">Metal-binding</keyword>
<feature type="binding site" evidence="7">
    <location>
        <position position="159"/>
    </location>
    <ligand>
        <name>Mg(2+)</name>
        <dbReference type="ChEBI" id="CHEBI:18420"/>
    </ligand>
</feature>
<dbReference type="GO" id="GO:0044038">
    <property type="term" value="P:cell wall macromolecule biosynthetic process"/>
    <property type="evidence" value="ECO:0007669"/>
    <property type="project" value="TreeGrafter"/>
</dbReference>
<feature type="transmembrane region" description="Helical" evidence="8">
    <location>
        <begin position="141"/>
        <end position="161"/>
    </location>
</feature>
<dbReference type="GO" id="GO:0005886">
    <property type="term" value="C:plasma membrane"/>
    <property type="evidence" value="ECO:0007669"/>
    <property type="project" value="UniProtKB-SubCell"/>
</dbReference>
<feature type="transmembrane region" description="Helical" evidence="8">
    <location>
        <begin position="6"/>
        <end position="25"/>
    </location>
</feature>
<evidence type="ECO:0000256" key="6">
    <source>
        <dbReference type="ARBA" id="ARBA00023136"/>
    </source>
</evidence>
<keyword evidence="7" id="KW-0460">Magnesium</keyword>
<dbReference type="AlphaFoldDB" id="A0A0M3DID7"/>
<dbReference type="OrthoDB" id="2679245at2"/>
<dbReference type="GO" id="GO:0046872">
    <property type="term" value="F:metal ion binding"/>
    <property type="evidence" value="ECO:0007669"/>
    <property type="project" value="UniProtKB-KW"/>
</dbReference>
<keyword evidence="3 9" id="KW-0808">Transferase</keyword>
<evidence type="ECO:0000256" key="3">
    <source>
        <dbReference type="ARBA" id="ARBA00022679"/>
    </source>
</evidence>
<feature type="transmembrane region" description="Helical" evidence="8">
    <location>
        <begin position="46"/>
        <end position="67"/>
    </location>
</feature>
<evidence type="ECO:0000256" key="4">
    <source>
        <dbReference type="ARBA" id="ARBA00022692"/>
    </source>
</evidence>
<feature type="transmembrane region" description="Helical" evidence="8">
    <location>
        <begin position="222"/>
        <end position="250"/>
    </location>
</feature>
<dbReference type="EMBL" id="LBBT01000214">
    <property type="protein sequence ID" value="KKY01152.1"/>
    <property type="molecule type" value="Genomic_DNA"/>
</dbReference>
<dbReference type="InterPro" id="IPR000715">
    <property type="entry name" value="Glycosyl_transferase_4"/>
</dbReference>
<feature type="binding site" evidence="7">
    <location>
        <position position="214"/>
    </location>
    <ligand>
        <name>Mg(2+)</name>
        <dbReference type="ChEBI" id="CHEBI:18420"/>
    </ligand>
</feature>
<dbReference type="PANTHER" id="PTHR22926:SF3">
    <property type="entry name" value="UNDECAPRENYL-PHOSPHATE ALPHA-N-ACETYLGLUCOSAMINYL 1-PHOSPHATE TRANSFERASE"/>
    <property type="match status" value="1"/>
</dbReference>
<gene>
    <name evidence="9" type="ORF">VN21_10325</name>
</gene>
<dbReference type="RefSeq" id="WP_046823197.1">
    <property type="nucleotide sequence ID" value="NZ_JBCLWQ010000002.1"/>
</dbReference>
<dbReference type="PATRIC" id="fig|1629550.3.peg.1515"/>
<reference evidence="9 10" key="1">
    <citation type="submission" date="2015-04" db="EMBL/GenBank/DDBJ databases">
        <title>Microcin producing Clostridium sp. JC272T.</title>
        <authorList>
            <person name="Jyothsna T."/>
            <person name="Sasikala C."/>
            <person name="Ramana C."/>
        </authorList>
    </citation>
    <scope>NUCLEOTIDE SEQUENCE [LARGE SCALE GENOMIC DNA]</scope>
    <source>
        <strain evidence="9 10">JC272</strain>
    </source>
</reference>
<protein>
    <submittedName>
        <fullName evidence="9">Glycosyl transferase</fullName>
    </submittedName>
</protein>
<name>A0A0M3DID7_9FIRM</name>
<sequence length="274" mass="30381">MNDIILYIIMLLVGIVTTYVVMPFFRNMLVSSNVIRPNYKKDMIPVSMGLVFLPTIVINSIILVYFTNNYSDLVYTFMYIFGLLSMCLVGILDDIVGNRDVSGLKGHFKSLFKGHLTTGGFKALFGGFVGLAISVAISKNIVDICINTLIIALSTNLMNLLDLRPGRAIKVYLVIIITLLLTLVGYPKGLVLILLPSVIVYFFDDLKAKAMMGDTGSNVLGISIGILIAIGYARPIRIGWLVFLVFIHVLTEKYSLTKIIENNKVLNFIDKLGR</sequence>
<evidence type="ECO:0000256" key="1">
    <source>
        <dbReference type="ARBA" id="ARBA00004651"/>
    </source>
</evidence>
<accession>A0A0M3DID7</accession>
<dbReference type="GO" id="GO:0071555">
    <property type="term" value="P:cell wall organization"/>
    <property type="evidence" value="ECO:0007669"/>
    <property type="project" value="TreeGrafter"/>
</dbReference>
<feature type="transmembrane region" description="Helical" evidence="8">
    <location>
        <begin position="73"/>
        <end position="96"/>
    </location>
</feature>
<dbReference type="PANTHER" id="PTHR22926">
    <property type="entry name" value="PHOSPHO-N-ACETYLMURAMOYL-PENTAPEPTIDE-TRANSFERASE"/>
    <property type="match status" value="1"/>
</dbReference>
<keyword evidence="2" id="KW-1003">Cell membrane</keyword>
<keyword evidence="4 8" id="KW-0812">Transmembrane</keyword>